<name>A0A3L7AHR5_9HYPH</name>
<dbReference type="Gene3D" id="3.40.190.290">
    <property type="match status" value="1"/>
</dbReference>
<evidence type="ECO:0000313" key="6">
    <source>
        <dbReference type="EMBL" id="RLP78952.1"/>
    </source>
</evidence>
<dbReference type="FunFam" id="1.10.10.10:FF:000001">
    <property type="entry name" value="LysR family transcriptional regulator"/>
    <property type="match status" value="1"/>
</dbReference>
<dbReference type="InterPro" id="IPR058163">
    <property type="entry name" value="LysR-type_TF_proteobact-type"/>
</dbReference>
<comment type="similarity">
    <text evidence="1">Belongs to the LysR transcriptional regulatory family.</text>
</comment>
<dbReference type="GO" id="GO:0006351">
    <property type="term" value="P:DNA-templated transcription"/>
    <property type="evidence" value="ECO:0007669"/>
    <property type="project" value="TreeGrafter"/>
</dbReference>
<dbReference type="Pfam" id="PF03466">
    <property type="entry name" value="LysR_substrate"/>
    <property type="match status" value="1"/>
</dbReference>
<dbReference type="OrthoDB" id="9786526at2"/>
<keyword evidence="7" id="KW-1185">Reference proteome</keyword>
<evidence type="ECO:0000256" key="4">
    <source>
        <dbReference type="ARBA" id="ARBA00023163"/>
    </source>
</evidence>
<dbReference type="InterPro" id="IPR005119">
    <property type="entry name" value="LysR_subst-bd"/>
</dbReference>
<dbReference type="SUPFAM" id="SSF53850">
    <property type="entry name" value="Periplasmic binding protein-like II"/>
    <property type="match status" value="1"/>
</dbReference>
<evidence type="ECO:0000259" key="5">
    <source>
        <dbReference type="PROSITE" id="PS50931"/>
    </source>
</evidence>
<dbReference type="InterPro" id="IPR036388">
    <property type="entry name" value="WH-like_DNA-bd_sf"/>
</dbReference>
<dbReference type="Gene3D" id="1.10.10.10">
    <property type="entry name" value="Winged helix-like DNA-binding domain superfamily/Winged helix DNA-binding domain"/>
    <property type="match status" value="1"/>
</dbReference>
<dbReference type="Pfam" id="PF00126">
    <property type="entry name" value="HTH_1"/>
    <property type="match status" value="1"/>
</dbReference>
<keyword evidence="2" id="KW-0805">Transcription regulation</keyword>
<proteinExistence type="inferred from homology"/>
<protein>
    <submittedName>
        <fullName evidence="6">LysR family transcriptional regulator</fullName>
    </submittedName>
</protein>
<keyword evidence="3" id="KW-0238">DNA-binding</keyword>
<organism evidence="6 7">
    <name type="scientific">Xanthobacter tagetidis</name>
    <dbReference type="NCBI Taxonomy" id="60216"/>
    <lineage>
        <taxon>Bacteria</taxon>
        <taxon>Pseudomonadati</taxon>
        <taxon>Pseudomonadota</taxon>
        <taxon>Alphaproteobacteria</taxon>
        <taxon>Hyphomicrobiales</taxon>
        <taxon>Xanthobacteraceae</taxon>
        <taxon>Xanthobacter</taxon>
    </lineage>
</organism>
<dbReference type="Proteomes" id="UP000269692">
    <property type="component" value="Unassembled WGS sequence"/>
</dbReference>
<keyword evidence="4" id="KW-0804">Transcription</keyword>
<dbReference type="PANTHER" id="PTHR30537:SF5">
    <property type="entry name" value="HTH-TYPE TRANSCRIPTIONAL ACTIVATOR TTDR-RELATED"/>
    <property type="match status" value="1"/>
</dbReference>
<dbReference type="InterPro" id="IPR036390">
    <property type="entry name" value="WH_DNA-bd_sf"/>
</dbReference>
<comment type="caution">
    <text evidence="6">The sequence shown here is derived from an EMBL/GenBank/DDBJ whole genome shotgun (WGS) entry which is preliminary data.</text>
</comment>
<evidence type="ECO:0000256" key="3">
    <source>
        <dbReference type="ARBA" id="ARBA00023125"/>
    </source>
</evidence>
<dbReference type="AlphaFoldDB" id="A0A3L7AHR5"/>
<dbReference type="PROSITE" id="PS50931">
    <property type="entry name" value="HTH_LYSR"/>
    <property type="match status" value="1"/>
</dbReference>
<dbReference type="GO" id="GO:0043565">
    <property type="term" value="F:sequence-specific DNA binding"/>
    <property type="evidence" value="ECO:0007669"/>
    <property type="project" value="TreeGrafter"/>
</dbReference>
<dbReference type="GO" id="GO:0003700">
    <property type="term" value="F:DNA-binding transcription factor activity"/>
    <property type="evidence" value="ECO:0007669"/>
    <property type="project" value="InterPro"/>
</dbReference>
<reference evidence="6 7" key="1">
    <citation type="submission" date="2018-10" db="EMBL/GenBank/DDBJ databases">
        <title>Xanthobacter tagetidis genome sequencing and assembly.</title>
        <authorList>
            <person name="Maclea K.S."/>
            <person name="Goen A.E."/>
            <person name="Fatima S.A."/>
        </authorList>
    </citation>
    <scope>NUCLEOTIDE SEQUENCE [LARGE SCALE GENOMIC DNA]</scope>
    <source>
        <strain evidence="6 7">ATCC 700314</strain>
    </source>
</reference>
<dbReference type="InterPro" id="IPR000847">
    <property type="entry name" value="LysR_HTH_N"/>
</dbReference>
<evidence type="ECO:0000256" key="1">
    <source>
        <dbReference type="ARBA" id="ARBA00009437"/>
    </source>
</evidence>
<sequence length="318" mass="35658">MADKSGEMELFVRAVALGSFSSAARALTITPSAVSKAVGRLEDRLGVQLLDRSTRSIRLTAEGQVYYLDCLRIVNEIDELERTLLARRNVPHGRLRVNSSVPIARRHLLPILPEFLARYPEIELDLSTSDEVLDLIESSADVAVRISPLQNSSLRARKIFDFRRIVVAAPDYLARHGMPARPADLSAHNCLAFNLKMSLNEWPFIEDGRSFTLPVQGNFRADKGDTLHELAVAGLGIARLANFMIDDDLRDGRLVPLLEDFHPNDTMGVYAVFFPQKHMPARIRCFVDFLIEKLGRYTLRVPQEPARRPASPVAHRVA</sequence>
<dbReference type="CDD" id="cd08422">
    <property type="entry name" value="PBP2_CrgA_like"/>
    <property type="match status" value="1"/>
</dbReference>
<dbReference type="PANTHER" id="PTHR30537">
    <property type="entry name" value="HTH-TYPE TRANSCRIPTIONAL REGULATOR"/>
    <property type="match status" value="1"/>
</dbReference>
<evidence type="ECO:0000256" key="2">
    <source>
        <dbReference type="ARBA" id="ARBA00023015"/>
    </source>
</evidence>
<accession>A0A3L7AHR5</accession>
<evidence type="ECO:0000313" key="7">
    <source>
        <dbReference type="Proteomes" id="UP000269692"/>
    </source>
</evidence>
<dbReference type="FunFam" id="3.40.190.290:FF:000001">
    <property type="entry name" value="Transcriptional regulator, LysR family"/>
    <property type="match status" value="1"/>
</dbReference>
<dbReference type="SUPFAM" id="SSF46785">
    <property type="entry name" value="Winged helix' DNA-binding domain"/>
    <property type="match status" value="1"/>
</dbReference>
<gene>
    <name evidence="6" type="ORF">D9R14_08840</name>
</gene>
<dbReference type="PRINTS" id="PR00039">
    <property type="entry name" value="HTHLYSR"/>
</dbReference>
<feature type="domain" description="HTH lysR-type" evidence="5">
    <location>
        <begin position="8"/>
        <end position="60"/>
    </location>
</feature>
<dbReference type="RefSeq" id="WP_121622966.1">
    <property type="nucleotide sequence ID" value="NZ_JACIIW010000002.1"/>
</dbReference>
<dbReference type="EMBL" id="RCTF01000006">
    <property type="protein sequence ID" value="RLP78952.1"/>
    <property type="molecule type" value="Genomic_DNA"/>
</dbReference>